<keyword evidence="12" id="KW-0472">Membrane</keyword>
<dbReference type="EC" id="3.1.1.116" evidence="14"/>
<evidence type="ECO:0000256" key="12">
    <source>
        <dbReference type="ARBA" id="ARBA00023136"/>
    </source>
</evidence>
<dbReference type="GO" id="GO:0005886">
    <property type="term" value="C:plasma membrane"/>
    <property type="evidence" value="ECO:0007669"/>
    <property type="project" value="UniProtKB-SubCell"/>
</dbReference>
<comment type="subcellular location">
    <subcellularLocation>
        <location evidence="2">Cell membrane</location>
        <topology evidence="2">Multi-pass membrane protein</topology>
    </subcellularLocation>
</comment>
<dbReference type="CDD" id="cd00519">
    <property type="entry name" value="Lipase_3"/>
    <property type="match status" value="1"/>
</dbReference>
<dbReference type="Proteomes" id="UP000002488">
    <property type="component" value="Unassembled WGS sequence"/>
</dbReference>
<dbReference type="PANTHER" id="PTHR45792:SF8">
    <property type="entry name" value="DIACYLGLYCEROL LIPASE-ALPHA"/>
    <property type="match status" value="1"/>
</dbReference>
<accession>C6LWA0</accession>
<dbReference type="Gene3D" id="3.40.50.1820">
    <property type="entry name" value="alpha/beta hydrolase"/>
    <property type="match status" value="1"/>
</dbReference>
<evidence type="ECO:0000313" key="16">
    <source>
        <dbReference type="EMBL" id="EES99709.1"/>
    </source>
</evidence>
<protein>
    <recommendedName>
        <fullName evidence="14">sn-1-specific diacylglycerol lipase</fullName>
        <ecNumber evidence="14">3.1.1.116</ecNumber>
    </recommendedName>
</protein>
<reference evidence="16 17" key="1">
    <citation type="journal article" date="2009" name="PLoS Pathog.">
        <title>Draft genome sequencing of giardia intestinalis assemblage B isolate GS: is human giardiasis caused by two different species?</title>
        <authorList>
            <person name="Franzen O."/>
            <person name="Jerlstrom-Hultqvist J."/>
            <person name="Castro E."/>
            <person name="Sherwood E."/>
            <person name="Ankarklev J."/>
            <person name="Reiner D.S."/>
            <person name="Palm D."/>
            <person name="Andersson J.O."/>
            <person name="Andersson B."/>
            <person name="Svard S.G."/>
        </authorList>
    </citation>
    <scope>NUCLEOTIDE SEQUENCE [LARGE SCALE GENOMIC DNA]</scope>
    <source>
        <strain evidence="17">ATCC 50581 / GS clone H7</strain>
    </source>
</reference>
<evidence type="ECO:0000256" key="11">
    <source>
        <dbReference type="ARBA" id="ARBA00023098"/>
    </source>
</evidence>
<sequence length="711" mass="80910">MHYLGISLVDVYHMLASFVSNVFQGDRRIHLGTCLFLGKLADDKIHLRTRLYRSSHCSSINDIYFLSTLLHFCRVSFAMYGSIGTKYNLGYRRNYIPVYNDRTRLRLIGWRLLQSAVCVTSTAKRVINKHNRTTVPPVEYWPEHELNEEALVDVLSSTLGHAQRSPGELNVDDRQRILDIEEKCLKAKRQRRHARHDQVDSERIIHAIEDSTMRDHEFMGSQGRAGGVRYDPCSGTKQEEVIAQSSVLPEYLPGCTQNWPLSITRLYWAFHVDSINTVECRQASEYLLECDNDLYAFVTEMGITTNQVLLFHVTNHAFEVQYCLYIDPYRREVVVAVRGTMSLGDIKVDLTVGYTRVTRPPPAYDELIGSCLNPASSDQATVPVHRAMSMPSSNRKIPKKLRDKLFKDHLVDYTDKSMEKGMYAHQGIYLASSSLFYTIKPYIEQLFSIVKDRHSFAAYFRNEYALCDTANWPYTFVFTGHSLGAAVAALLGYFFRPLLGNRLRVYGFGAPPTVSLLLSKELEVYSYQISLERDVVCRLSLGAIQTTLWRASLREEIEKRGLVDRLLSILESADGSASPECNKDADTSSLQVPHDISDDALLRLYISRASRTVSEETLTLYTPGRLLILELLRAQDASACPQSLADITNLCTRKGSFDLRGQCFAQLCRGSHTSIGELVIAKDMWTQHLMYYEYLLLVYYSLLPLPHLPAI</sequence>
<keyword evidence="8" id="KW-0106">Calcium</keyword>
<dbReference type="OrthoDB" id="438440at2759"/>
<evidence type="ECO:0000256" key="13">
    <source>
        <dbReference type="ARBA" id="ARBA00024531"/>
    </source>
</evidence>
<dbReference type="GO" id="GO:0046872">
    <property type="term" value="F:metal ion binding"/>
    <property type="evidence" value="ECO:0007669"/>
    <property type="project" value="UniProtKB-KW"/>
</dbReference>
<keyword evidence="10" id="KW-1133">Transmembrane helix</keyword>
<evidence type="ECO:0000256" key="2">
    <source>
        <dbReference type="ARBA" id="ARBA00004651"/>
    </source>
</evidence>
<feature type="domain" description="Fungal lipase-type" evidence="15">
    <location>
        <begin position="418"/>
        <end position="540"/>
    </location>
</feature>
<evidence type="ECO:0000256" key="7">
    <source>
        <dbReference type="ARBA" id="ARBA00022801"/>
    </source>
</evidence>
<dbReference type="EMBL" id="ACGJ01002525">
    <property type="protein sequence ID" value="EES99709.1"/>
    <property type="molecule type" value="Genomic_DNA"/>
</dbReference>
<keyword evidence="4" id="KW-0597">Phosphoprotein</keyword>
<dbReference type="Pfam" id="PF01764">
    <property type="entry name" value="Lipase_3"/>
    <property type="match status" value="1"/>
</dbReference>
<comment type="caution">
    <text evidence="16">The sequence shown here is derived from an EMBL/GenBank/DDBJ whole genome shotgun (WGS) entry which is preliminary data.</text>
</comment>
<dbReference type="AlphaFoldDB" id="C6LWA0"/>
<dbReference type="OMA" id="RVSFAMY"/>
<keyword evidence="6" id="KW-0479">Metal-binding</keyword>
<dbReference type="PANTHER" id="PTHR45792">
    <property type="entry name" value="DIACYLGLYCEROL LIPASE HOMOLOG-RELATED"/>
    <property type="match status" value="1"/>
</dbReference>
<keyword evidence="9" id="KW-0442">Lipid degradation</keyword>
<evidence type="ECO:0000256" key="9">
    <source>
        <dbReference type="ARBA" id="ARBA00022963"/>
    </source>
</evidence>
<evidence type="ECO:0000259" key="15">
    <source>
        <dbReference type="Pfam" id="PF01764"/>
    </source>
</evidence>
<evidence type="ECO:0000256" key="10">
    <source>
        <dbReference type="ARBA" id="ARBA00022989"/>
    </source>
</evidence>
<evidence type="ECO:0000313" key="17">
    <source>
        <dbReference type="Proteomes" id="UP000002488"/>
    </source>
</evidence>
<evidence type="ECO:0000256" key="8">
    <source>
        <dbReference type="ARBA" id="ARBA00022837"/>
    </source>
</evidence>
<dbReference type="SUPFAM" id="SSF53474">
    <property type="entry name" value="alpha/beta-Hydrolases"/>
    <property type="match status" value="1"/>
</dbReference>
<gene>
    <name evidence="16" type="ORF">GL50581_3058</name>
</gene>
<dbReference type="GO" id="GO:0016298">
    <property type="term" value="F:lipase activity"/>
    <property type="evidence" value="ECO:0007669"/>
    <property type="project" value="TreeGrafter"/>
</dbReference>
<comment type="catalytic activity">
    <reaction evidence="13">
        <text>a 1,2-diacyl-sn-glycerol + H2O = a 2-acylglycerol + a fatty acid + H(+)</text>
        <dbReference type="Rhea" id="RHEA:33275"/>
        <dbReference type="ChEBI" id="CHEBI:15377"/>
        <dbReference type="ChEBI" id="CHEBI:15378"/>
        <dbReference type="ChEBI" id="CHEBI:17389"/>
        <dbReference type="ChEBI" id="CHEBI:17815"/>
        <dbReference type="ChEBI" id="CHEBI:28868"/>
        <dbReference type="EC" id="3.1.1.116"/>
    </reaction>
    <physiologicalReaction direction="left-to-right" evidence="13">
        <dbReference type="Rhea" id="RHEA:33276"/>
    </physiologicalReaction>
</comment>
<keyword evidence="5" id="KW-0812">Transmembrane</keyword>
<evidence type="ECO:0000256" key="3">
    <source>
        <dbReference type="ARBA" id="ARBA00022475"/>
    </source>
</evidence>
<name>C6LWA0_GIAIB</name>
<keyword evidence="3" id="KW-1003">Cell membrane</keyword>
<evidence type="ECO:0000256" key="6">
    <source>
        <dbReference type="ARBA" id="ARBA00022723"/>
    </source>
</evidence>
<evidence type="ECO:0000256" key="4">
    <source>
        <dbReference type="ARBA" id="ARBA00022553"/>
    </source>
</evidence>
<dbReference type="InterPro" id="IPR002921">
    <property type="entry name" value="Fungal_lipase-type"/>
</dbReference>
<dbReference type="VEuPathDB" id="GiardiaDB:GL50581_3058"/>
<comment type="cofactor">
    <cofactor evidence="1">
        <name>Ca(2+)</name>
        <dbReference type="ChEBI" id="CHEBI:29108"/>
    </cofactor>
</comment>
<evidence type="ECO:0000256" key="1">
    <source>
        <dbReference type="ARBA" id="ARBA00001913"/>
    </source>
</evidence>
<dbReference type="GO" id="GO:0016042">
    <property type="term" value="P:lipid catabolic process"/>
    <property type="evidence" value="ECO:0007669"/>
    <property type="project" value="UniProtKB-KW"/>
</dbReference>
<dbReference type="InterPro" id="IPR052214">
    <property type="entry name" value="DAG_Lipase-Related"/>
</dbReference>
<proteinExistence type="predicted"/>
<keyword evidence="7" id="KW-0378">Hydrolase</keyword>
<organism evidence="16 17">
    <name type="scientific">Giardia intestinalis (strain ATCC 50581 / GS clone H7)</name>
    <name type="common">Giardia lamblia</name>
    <dbReference type="NCBI Taxonomy" id="598745"/>
    <lineage>
        <taxon>Eukaryota</taxon>
        <taxon>Metamonada</taxon>
        <taxon>Diplomonadida</taxon>
        <taxon>Hexamitidae</taxon>
        <taxon>Giardiinae</taxon>
        <taxon>Giardia</taxon>
    </lineage>
</organism>
<evidence type="ECO:0000256" key="5">
    <source>
        <dbReference type="ARBA" id="ARBA00022692"/>
    </source>
</evidence>
<keyword evidence="11" id="KW-0443">Lipid metabolism</keyword>
<evidence type="ECO:0000256" key="14">
    <source>
        <dbReference type="ARBA" id="ARBA00026104"/>
    </source>
</evidence>
<dbReference type="InterPro" id="IPR029058">
    <property type="entry name" value="AB_hydrolase_fold"/>
</dbReference>